<keyword evidence="2" id="KW-1185">Reference proteome</keyword>
<proteinExistence type="predicted"/>
<evidence type="ECO:0000313" key="1">
    <source>
        <dbReference type="EMBL" id="VDI08379.1"/>
    </source>
</evidence>
<feature type="non-terminal residue" evidence="1">
    <location>
        <position position="60"/>
    </location>
</feature>
<dbReference type="EMBL" id="UYJE01002170">
    <property type="protein sequence ID" value="VDI08379.1"/>
    <property type="molecule type" value="Genomic_DNA"/>
</dbReference>
<gene>
    <name evidence="1" type="ORF">MGAL_10B017779</name>
</gene>
<evidence type="ECO:0000313" key="2">
    <source>
        <dbReference type="Proteomes" id="UP000596742"/>
    </source>
</evidence>
<dbReference type="AlphaFoldDB" id="A0A8B6CS35"/>
<accession>A0A8B6CS35</accession>
<name>A0A8B6CS35_MYTGA</name>
<reference evidence="1" key="1">
    <citation type="submission" date="2018-11" db="EMBL/GenBank/DDBJ databases">
        <authorList>
            <person name="Alioto T."/>
            <person name="Alioto T."/>
        </authorList>
    </citation>
    <scope>NUCLEOTIDE SEQUENCE</scope>
</reference>
<protein>
    <submittedName>
        <fullName evidence="1">Uncharacterized protein</fullName>
    </submittedName>
</protein>
<organism evidence="1 2">
    <name type="scientific">Mytilus galloprovincialis</name>
    <name type="common">Mediterranean mussel</name>
    <dbReference type="NCBI Taxonomy" id="29158"/>
    <lineage>
        <taxon>Eukaryota</taxon>
        <taxon>Metazoa</taxon>
        <taxon>Spiralia</taxon>
        <taxon>Lophotrochozoa</taxon>
        <taxon>Mollusca</taxon>
        <taxon>Bivalvia</taxon>
        <taxon>Autobranchia</taxon>
        <taxon>Pteriomorphia</taxon>
        <taxon>Mytilida</taxon>
        <taxon>Mytiloidea</taxon>
        <taxon>Mytilidae</taxon>
        <taxon>Mytilinae</taxon>
        <taxon>Mytilus</taxon>
    </lineage>
</organism>
<feature type="non-terminal residue" evidence="1">
    <location>
        <position position="1"/>
    </location>
</feature>
<sequence length="60" mass="6392">LSSIMSGEIVNESFNVKTTTTIITKKKCYINSPGPKGQTKLGYPNDDYGHGGHLAVVAIP</sequence>
<comment type="caution">
    <text evidence="1">The sequence shown here is derived from an EMBL/GenBank/DDBJ whole genome shotgun (WGS) entry which is preliminary data.</text>
</comment>
<dbReference type="Proteomes" id="UP000596742">
    <property type="component" value="Unassembled WGS sequence"/>
</dbReference>